<name>A0A1B6NXF8_9ZZZZ</name>
<gene>
    <name evidence="1" type="ORF">MGSAQ_000452</name>
</gene>
<organism evidence="1">
    <name type="scientific">marine sediment metagenome</name>
    <dbReference type="NCBI Taxonomy" id="412755"/>
    <lineage>
        <taxon>unclassified sequences</taxon>
        <taxon>metagenomes</taxon>
        <taxon>ecological metagenomes</taxon>
    </lineage>
</organism>
<accession>A0A1B6NXF8</accession>
<sequence length="279" mass="31488">MSNKLLLSVAVTSALISGHAFAHDTSFQNNSCDMELDGHIQYYQGDLTVQMDNGSVMTIDAQHNMTINGESVSLNREQQRWVSEYYNNIDIAIPMTLTIASEGLQIANVAVTEVFTELLGGDQMGDDFNELFNSLETKLNTSFYDDAGNIRVDSTKFDEPGWFDESWEQEFETQIESLISESMGRILIAVGTQMLWDGGDMSEFEQKMERWGEDLEYRLESQAASLEEKGEALCKVLKKADYAEGKMQASISGLDDLNLLDIDHRDHHKQHGHDDEMKM</sequence>
<dbReference type="Pfam" id="PF11101">
    <property type="entry name" value="DUF2884"/>
    <property type="match status" value="1"/>
</dbReference>
<evidence type="ECO:0000313" key="1">
    <source>
        <dbReference type="EMBL" id="KTF08051.1"/>
    </source>
</evidence>
<dbReference type="EMBL" id="AYSL01000182">
    <property type="protein sequence ID" value="KTF08051.1"/>
    <property type="molecule type" value="Genomic_DNA"/>
</dbReference>
<dbReference type="AlphaFoldDB" id="A0A1B6NXF8"/>
<evidence type="ECO:0008006" key="2">
    <source>
        <dbReference type="Google" id="ProtNLM"/>
    </source>
</evidence>
<dbReference type="InterPro" id="IPR021307">
    <property type="entry name" value="DUF2884"/>
</dbReference>
<proteinExistence type="predicted"/>
<comment type="caution">
    <text evidence="1">The sequence shown here is derived from an EMBL/GenBank/DDBJ whole genome shotgun (WGS) entry which is preliminary data.</text>
</comment>
<reference evidence="1" key="1">
    <citation type="submission" date="2013-11" db="EMBL/GenBank/DDBJ databases">
        <title>Microbial diversity, functional groups and degradation webs in Northern and Southern Mediterranean and Red Sea marine crude oil polluted sites.</title>
        <authorList>
            <person name="Daffonchio D."/>
            <person name="Mapelli F."/>
            <person name="Ferrer M."/>
            <person name="Richter M."/>
            <person name="Cherif A."/>
            <person name="Malkawi H.I."/>
            <person name="Yakimov M.M."/>
            <person name="Abdel-Fattah Y.R."/>
            <person name="Blaghen M."/>
            <person name="Golyshin P.N."/>
            <person name="Kalogerakis N."/>
            <person name="Boon N."/>
            <person name="Magagnini M."/>
            <person name="Fava F."/>
        </authorList>
    </citation>
    <scope>NUCLEOTIDE SEQUENCE</scope>
</reference>
<protein>
    <recommendedName>
        <fullName evidence="2">DUF2884 family protein</fullName>
    </recommendedName>
</protein>